<dbReference type="SUPFAM" id="SSF51905">
    <property type="entry name" value="FAD/NAD(P)-binding domain"/>
    <property type="match status" value="1"/>
</dbReference>
<dbReference type="EMBL" id="JALJOQ010000008">
    <property type="protein sequence ID" value="KAK9812213.1"/>
    <property type="molecule type" value="Genomic_DNA"/>
</dbReference>
<dbReference type="SUPFAM" id="SSF46977">
    <property type="entry name" value="Succinate dehydrogenase/fumarate reductase flavoprotein C-terminal domain"/>
    <property type="match status" value="1"/>
</dbReference>
<dbReference type="PANTHER" id="PTHR42716:SF2">
    <property type="entry name" value="L-ASPARTATE OXIDASE, CHLOROPLASTIC"/>
    <property type="match status" value="1"/>
</dbReference>
<dbReference type="SUPFAM" id="SSF56425">
    <property type="entry name" value="Succinate dehydrogenase/fumarate reductase flavoprotein, catalytic domain"/>
    <property type="match status" value="1"/>
</dbReference>
<dbReference type="InterPro" id="IPR003953">
    <property type="entry name" value="FAD-dep_OxRdtase_2_FAD-bd"/>
</dbReference>
<feature type="domain" description="FAD-dependent oxidoreductase 2 FAD-binding" evidence="11">
    <location>
        <begin position="54"/>
        <end position="418"/>
    </location>
</feature>
<comment type="similarity">
    <text evidence="3">Belongs to the FAD-dependent oxidoreductase 2 family. NadB subfamily.</text>
</comment>
<dbReference type="GO" id="GO:0008734">
    <property type="term" value="F:L-aspartate oxidase activity"/>
    <property type="evidence" value="ECO:0007669"/>
    <property type="project" value="UniProtKB-EC"/>
</dbReference>
<accession>A0AAW1PVL5</accession>
<dbReference type="Pfam" id="PF02910">
    <property type="entry name" value="Succ_DH_flav_C"/>
    <property type="match status" value="1"/>
</dbReference>
<dbReference type="PANTHER" id="PTHR42716">
    <property type="entry name" value="L-ASPARTATE OXIDASE"/>
    <property type="match status" value="1"/>
</dbReference>
<dbReference type="InterPro" id="IPR027477">
    <property type="entry name" value="Succ_DH/fumarate_Rdtase_cat_sf"/>
</dbReference>
<comment type="pathway">
    <text evidence="2">Cofactor biosynthesis; NAD(+) biosynthesis; iminoaspartate from L-aspartate (oxidase route): step 1/1.</text>
</comment>
<sequence>MQGSGCKAGKRSWVWNHKWPVVLRGRLGVAPSIVCFSDSACSPAPAVPTVRHFDFLVLGSGIAGLSYALKVAEYGSVAIVTKADASEGCTRWAQGGIAAVLSHTDSPEAHIQDTLVAGDFLNDRSAAEVVCRQGTAAVLDLMDIGANFSRQAPGSLLHLTREGGHSERRVAHAADATGKEIERALIAAASSHRNITFFEHHLAVDLVTDEVGGTSMCLGVDVMDLTATAMTRFLAPATLLATGGAGQVFPNTTNPSVVTGDGIAMAARAQATLSDMEFVQFHPTGFAGQDAGAASANAQTFLISEALRGEGAHLRNLSGHRFMADYDPRLELATRDIVAHAIHDQLTGRGDRHVLLDISHCPSEQVLEHFPMIAQRCLEAGIDITQQPIPVAPVQHYICGGVKAGLFGESSLQGLFAVVHAQFTGSSAPVQLTPSVSHWVADRRRQVQQVMGAAAGIVRNQDGLQKGLESMMHLCLETQALRFSYGCAPELVELNNLATVGEQILLAALLRRESRGSHYRSDYPSKRGQAHEEGVSPAQRSLKAGRQGSRSLVPAATASAAGQEGKGGKHRRRGLPGSVKGDRRP</sequence>
<keyword evidence="7" id="KW-0274">FAD</keyword>
<evidence type="ECO:0000256" key="1">
    <source>
        <dbReference type="ARBA" id="ARBA00001974"/>
    </source>
</evidence>
<dbReference type="InterPro" id="IPR037099">
    <property type="entry name" value="Fum_R/Succ_DH_flav-like_C_sf"/>
</dbReference>
<evidence type="ECO:0000256" key="4">
    <source>
        <dbReference type="ARBA" id="ARBA00012173"/>
    </source>
</evidence>
<proteinExistence type="inferred from homology"/>
<dbReference type="Gene3D" id="1.20.58.100">
    <property type="entry name" value="Fumarate reductase/succinate dehydrogenase flavoprotein-like, C-terminal domain"/>
    <property type="match status" value="1"/>
</dbReference>
<keyword evidence="5" id="KW-0285">Flavoprotein</keyword>
<evidence type="ECO:0000256" key="10">
    <source>
        <dbReference type="SAM" id="MobiDB-lite"/>
    </source>
</evidence>
<evidence type="ECO:0000256" key="2">
    <source>
        <dbReference type="ARBA" id="ARBA00004950"/>
    </source>
</evidence>
<dbReference type="Proteomes" id="UP001465755">
    <property type="component" value="Unassembled WGS sequence"/>
</dbReference>
<dbReference type="GO" id="GO:0009435">
    <property type="term" value="P:NAD+ biosynthetic process"/>
    <property type="evidence" value="ECO:0007669"/>
    <property type="project" value="InterPro"/>
</dbReference>
<feature type="region of interest" description="Disordered" evidence="10">
    <location>
        <begin position="518"/>
        <end position="585"/>
    </location>
</feature>
<dbReference type="Pfam" id="PF00890">
    <property type="entry name" value="FAD_binding_2"/>
    <property type="match status" value="1"/>
</dbReference>
<evidence type="ECO:0000256" key="3">
    <source>
        <dbReference type="ARBA" id="ARBA00008562"/>
    </source>
</evidence>
<evidence type="ECO:0000256" key="5">
    <source>
        <dbReference type="ARBA" id="ARBA00022630"/>
    </source>
</evidence>
<evidence type="ECO:0000313" key="14">
    <source>
        <dbReference type="Proteomes" id="UP001465755"/>
    </source>
</evidence>
<comment type="cofactor">
    <cofactor evidence="1">
        <name>FAD</name>
        <dbReference type="ChEBI" id="CHEBI:57692"/>
    </cofactor>
</comment>
<protein>
    <recommendedName>
        <fullName evidence="4">L-aspartate oxidase</fullName>
        <ecNumber evidence="4">1.4.3.16</ecNumber>
    </recommendedName>
</protein>
<feature type="domain" description="Fumarate reductase/succinate dehydrogenase flavoprotein-like C-terminal" evidence="12">
    <location>
        <begin position="444"/>
        <end position="526"/>
    </location>
</feature>
<dbReference type="Gene3D" id="3.50.50.60">
    <property type="entry name" value="FAD/NAD(P)-binding domain"/>
    <property type="match status" value="1"/>
</dbReference>
<name>A0AAW1PVL5_9CHLO</name>
<reference evidence="13 14" key="1">
    <citation type="journal article" date="2024" name="Nat. Commun.">
        <title>Phylogenomics reveals the evolutionary origins of lichenization in chlorophyte algae.</title>
        <authorList>
            <person name="Puginier C."/>
            <person name="Libourel C."/>
            <person name="Otte J."/>
            <person name="Skaloud P."/>
            <person name="Haon M."/>
            <person name="Grisel S."/>
            <person name="Petersen M."/>
            <person name="Berrin J.G."/>
            <person name="Delaux P.M."/>
            <person name="Dal Grande F."/>
            <person name="Keller J."/>
        </authorList>
    </citation>
    <scope>NUCLEOTIDE SEQUENCE [LARGE SCALE GENOMIC DNA]</scope>
    <source>
        <strain evidence="13 14">SAG 2036</strain>
    </source>
</reference>
<evidence type="ECO:0000259" key="11">
    <source>
        <dbReference type="Pfam" id="PF00890"/>
    </source>
</evidence>
<keyword evidence="14" id="KW-1185">Reference proteome</keyword>
<keyword evidence="6" id="KW-0662">Pyridine nucleotide biosynthesis</keyword>
<organism evidence="13 14">
    <name type="scientific">Symbiochloris irregularis</name>
    <dbReference type="NCBI Taxonomy" id="706552"/>
    <lineage>
        <taxon>Eukaryota</taxon>
        <taxon>Viridiplantae</taxon>
        <taxon>Chlorophyta</taxon>
        <taxon>core chlorophytes</taxon>
        <taxon>Trebouxiophyceae</taxon>
        <taxon>Trebouxiales</taxon>
        <taxon>Trebouxiaceae</taxon>
        <taxon>Symbiochloris</taxon>
    </lineage>
</organism>
<evidence type="ECO:0000259" key="12">
    <source>
        <dbReference type="Pfam" id="PF02910"/>
    </source>
</evidence>
<dbReference type="InterPro" id="IPR015939">
    <property type="entry name" value="Fum_Rdtase/Succ_DH_flav-like_C"/>
</dbReference>
<dbReference type="Gene3D" id="3.90.700.10">
    <property type="entry name" value="Succinate dehydrogenase/fumarate reductase flavoprotein, catalytic domain"/>
    <property type="match status" value="1"/>
</dbReference>
<feature type="compositionally biased region" description="Basic and acidic residues" evidence="10">
    <location>
        <begin position="518"/>
        <end position="534"/>
    </location>
</feature>
<dbReference type="InterPro" id="IPR036188">
    <property type="entry name" value="FAD/NAD-bd_sf"/>
</dbReference>
<evidence type="ECO:0000256" key="8">
    <source>
        <dbReference type="ARBA" id="ARBA00023002"/>
    </source>
</evidence>
<evidence type="ECO:0000256" key="7">
    <source>
        <dbReference type="ARBA" id="ARBA00022827"/>
    </source>
</evidence>
<comment type="caution">
    <text evidence="13">The sequence shown here is derived from an EMBL/GenBank/DDBJ whole genome shotgun (WGS) entry which is preliminary data.</text>
</comment>
<gene>
    <name evidence="13" type="ORF">WJX73_004471</name>
</gene>
<dbReference type="FunFam" id="3.90.700.10:FF:000002">
    <property type="entry name" value="L-aspartate oxidase"/>
    <property type="match status" value="1"/>
</dbReference>
<dbReference type="EC" id="1.4.3.16" evidence="4"/>
<dbReference type="AlphaFoldDB" id="A0AAW1PVL5"/>
<comment type="catalytic activity">
    <reaction evidence="9">
        <text>L-aspartate + O2 = iminosuccinate + H2O2</text>
        <dbReference type="Rhea" id="RHEA:25876"/>
        <dbReference type="ChEBI" id="CHEBI:15379"/>
        <dbReference type="ChEBI" id="CHEBI:16240"/>
        <dbReference type="ChEBI" id="CHEBI:29991"/>
        <dbReference type="ChEBI" id="CHEBI:77875"/>
        <dbReference type="EC" id="1.4.3.16"/>
    </reaction>
</comment>
<keyword evidence="8" id="KW-0560">Oxidoreductase</keyword>
<evidence type="ECO:0000256" key="9">
    <source>
        <dbReference type="ARBA" id="ARBA00050942"/>
    </source>
</evidence>
<dbReference type="InterPro" id="IPR005288">
    <property type="entry name" value="NadB"/>
</dbReference>
<evidence type="ECO:0000256" key="6">
    <source>
        <dbReference type="ARBA" id="ARBA00022642"/>
    </source>
</evidence>
<evidence type="ECO:0000313" key="13">
    <source>
        <dbReference type="EMBL" id="KAK9812213.1"/>
    </source>
</evidence>